<evidence type="ECO:0000256" key="2">
    <source>
        <dbReference type="ARBA" id="ARBA00022448"/>
    </source>
</evidence>
<keyword evidence="9 10" id="KW-0998">Cell outer membrane</keyword>
<evidence type="ECO:0000256" key="3">
    <source>
        <dbReference type="ARBA" id="ARBA00022452"/>
    </source>
</evidence>
<evidence type="ECO:0000256" key="13">
    <source>
        <dbReference type="SAM" id="SignalP"/>
    </source>
</evidence>
<dbReference type="Gene3D" id="2.40.170.20">
    <property type="entry name" value="TonB-dependent receptor, beta-barrel domain"/>
    <property type="match status" value="1"/>
</dbReference>
<reference evidence="17" key="1">
    <citation type="submission" date="2016-10" db="EMBL/GenBank/DDBJ databases">
        <authorList>
            <person name="Varghese N."/>
            <person name="Submissions S."/>
        </authorList>
    </citation>
    <scope>NUCLEOTIDE SEQUENCE [LARGE SCALE GENOMIC DNA]</scope>
    <source>
        <strain evidence="17">BL47</strain>
    </source>
</reference>
<dbReference type="PROSITE" id="PS52016">
    <property type="entry name" value="TONB_DEPENDENT_REC_3"/>
    <property type="match status" value="1"/>
</dbReference>
<feature type="region of interest" description="Disordered" evidence="12">
    <location>
        <begin position="47"/>
        <end position="72"/>
    </location>
</feature>
<accession>A0A1H0C683</accession>
<dbReference type="GO" id="GO:0044718">
    <property type="term" value="P:siderophore transmembrane transport"/>
    <property type="evidence" value="ECO:0007669"/>
    <property type="project" value="TreeGrafter"/>
</dbReference>
<dbReference type="InterPro" id="IPR012910">
    <property type="entry name" value="Plug_dom"/>
</dbReference>
<keyword evidence="6 11" id="KW-0798">TonB box</keyword>
<keyword evidence="4 10" id="KW-0812">Transmembrane</keyword>
<evidence type="ECO:0000256" key="7">
    <source>
        <dbReference type="ARBA" id="ARBA00023136"/>
    </source>
</evidence>
<dbReference type="Pfam" id="PF00593">
    <property type="entry name" value="TonB_dep_Rec_b-barrel"/>
    <property type="match status" value="1"/>
</dbReference>
<name>A0A1H0C683_9HYPH</name>
<proteinExistence type="inferred from homology"/>
<comment type="similarity">
    <text evidence="10 11">Belongs to the TonB-dependent receptor family.</text>
</comment>
<dbReference type="Gene3D" id="2.170.130.10">
    <property type="entry name" value="TonB-dependent receptor, plug domain"/>
    <property type="match status" value="1"/>
</dbReference>
<organism evidence="16 17">
    <name type="scientific">Methylobacterium phyllostachyos</name>
    <dbReference type="NCBI Taxonomy" id="582672"/>
    <lineage>
        <taxon>Bacteria</taxon>
        <taxon>Pseudomonadati</taxon>
        <taxon>Pseudomonadota</taxon>
        <taxon>Alphaproteobacteria</taxon>
        <taxon>Hyphomicrobiales</taxon>
        <taxon>Methylobacteriaceae</taxon>
        <taxon>Methylobacterium</taxon>
    </lineage>
</organism>
<feature type="domain" description="TonB-dependent receptor-like beta-barrel" evidence="14">
    <location>
        <begin position="272"/>
        <end position="704"/>
    </location>
</feature>
<evidence type="ECO:0000313" key="16">
    <source>
        <dbReference type="EMBL" id="SDN53373.1"/>
    </source>
</evidence>
<keyword evidence="8 16" id="KW-0675">Receptor</keyword>
<feature type="domain" description="TonB-dependent receptor plug" evidence="15">
    <location>
        <begin position="92"/>
        <end position="188"/>
    </location>
</feature>
<dbReference type="AlphaFoldDB" id="A0A1H0C683"/>
<evidence type="ECO:0000259" key="15">
    <source>
        <dbReference type="Pfam" id="PF07715"/>
    </source>
</evidence>
<dbReference type="InterPro" id="IPR036942">
    <property type="entry name" value="Beta-barrel_TonB_sf"/>
</dbReference>
<keyword evidence="2 10" id="KW-0813">Transport</keyword>
<dbReference type="InterPro" id="IPR000531">
    <property type="entry name" value="Beta-barrel_TonB"/>
</dbReference>
<dbReference type="GO" id="GO:0009279">
    <property type="term" value="C:cell outer membrane"/>
    <property type="evidence" value="ECO:0007669"/>
    <property type="project" value="UniProtKB-SubCell"/>
</dbReference>
<evidence type="ECO:0000256" key="12">
    <source>
        <dbReference type="SAM" id="MobiDB-lite"/>
    </source>
</evidence>
<gene>
    <name evidence="16" type="ORF">SAMN05216360_10937</name>
</gene>
<evidence type="ECO:0000256" key="1">
    <source>
        <dbReference type="ARBA" id="ARBA00004571"/>
    </source>
</evidence>
<evidence type="ECO:0000256" key="9">
    <source>
        <dbReference type="ARBA" id="ARBA00023237"/>
    </source>
</evidence>
<evidence type="ECO:0000256" key="8">
    <source>
        <dbReference type="ARBA" id="ARBA00023170"/>
    </source>
</evidence>
<dbReference type="Pfam" id="PF07715">
    <property type="entry name" value="Plug"/>
    <property type="match status" value="1"/>
</dbReference>
<feature type="chain" id="PRO_5011736212" evidence="13">
    <location>
        <begin position="31"/>
        <end position="738"/>
    </location>
</feature>
<dbReference type="PANTHER" id="PTHR30069:SF29">
    <property type="entry name" value="HEMOGLOBIN AND HEMOGLOBIN-HAPTOGLOBIN-BINDING PROTEIN 1-RELATED"/>
    <property type="match status" value="1"/>
</dbReference>
<evidence type="ECO:0000259" key="14">
    <source>
        <dbReference type="Pfam" id="PF00593"/>
    </source>
</evidence>
<dbReference type="OrthoDB" id="9764669at2"/>
<dbReference type="Proteomes" id="UP000198704">
    <property type="component" value="Unassembled WGS sequence"/>
</dbReference>
<dbReference type="InterPro" id="IPR039426">
    <property type="entry name" value="TonB-dep_rcpt-like"/>
</dbReference>
<sequence>MKFPSLRVALLTGPIAAAALYGLTVNHALAQGAANVNLGEISVTAPRDTASAPGHAAQGNPTPVTASEADNPAAVEERRFGEARDRIFTRAGATVTTLNRSAIEAQPQGDNQPFNQLLLQFPGVTQDNAANGGFHIRNEHGNIQYRINGVQIPDGISGFNQFLDPAFIGSASLIVGALPAQYGLRTAGVLDIETRTGAFAGGSVSLYGGVRGTITPTFVYGGHDGATDYFFTGRYFRSNLGIENTTSSYNPVHDHTAQGREFSYVSTQIDPDTRLTYIGGTFIGRYQIPNTPGVAPSFTAFGQSDLDSARIDQRQNEFTNFNVVAVQRSAGDVDSQLSYFQRYSTVHAKPDGLGNLLFNGVASDVYRASLVNGVQSDNAWRINPSHTLRFGFAASAEQTLNNNNNIVLPIDGFGNPIDAPFNQNDRVSKTGGLVSLYAQDAWKITDRVIVNAGLRFDQMYQFISANQVSPRASVTWTPFDGTVFHAGYARYFTPPQQVLSAPVNPGLTVGTTNQAEILSASPVQPERADYYDIGVTQRVAPGFDIGVDAYYKRARNLLDDGQFGQAYVLTEFNYARAYNQGVEIKAAYTEGNFSAYGNLALAQQKARLIDSGQYLFGADELNYIATHYIYTDHAQNTTASAGFSYLWQGTRFSMDGIFGSGLRSGFANTSHLPAYYQINLGVTREVQLVEGWKPAQLRLDVVNLTDKIYQIRDGTGLGVFAAQYGPRRGVFAGIAQAF</sequence>
<evidence type="ECO:0000256" key="4">
    <source>
        <dbReference type="ARBA" id="ARBA00022692"/>
    </source>
</evidence>
<evidence type="ECO:0000313" key="17">
    <source>
        <dbReference type="Proteomes" id="UP000198704"/>
    </source>
</evidence>
<evidence type="ECO:0000256" key="6">
    <source>
        <dbReference type="ARBA" id="ARBA00023077"/>
    </source>
</evidence>
<dbReference type="SUPFAM" id="SSF56935">
    <property type="entry name" value="Porins"/>
    <property type="match status" value="1"/>
</dbReference>
<keyword evidence="7 10" id="KW-0472">Membrane</keyword>
<protein>
    <submittedName>
        <fullName evidence="16">Outer membrane receptor proteins, mostly Fe transport</fullName>
    </submittedName>
</protein>
<evidence type="ECO:0000256" key="10">
    <source>
        <dbReference type="PROSITE-ProRule" id="PRU01360"/>
    </source>
</evidence>
<evidence type="ECO:0000256" key="5">
    <source>
        <dbReference type="ARBA" id="ARBA00022729"/>
    </source>
</evidence>
<dbReference type="EMBL" id="FNHS01000009">
    <property type="protein sequence ID" value="SDN53373.1"/>
    <property type="molecule type" value="Genomic_DNA"/>
</dbReference>
<dbReference type="STRING" id="582672.SAMN05216360_10937"/>
<comment type="subcellular location">
    <subcellularLocation>
        <location evidence="1 10">Cell outer membrane</location>
        <topology evidence="1 10">Multi-pass membrane protein</topology>
    </subcellularLocation>
</comment>
<keyword evidence="17" id="KW-1185">Reference proteome</keyword>
<dbReference type="RefSeq" id="WP_091717116.1">
    <property type="nucleotide sequence ID" value="NZ_FNHS01000009.1"/>
</dbReference>
<keyword evidence="3 10" id="KW-1134">Transmembrane beta strand</keyword>
<dbReference type="GO" id="GO:0015344">
    <property type="term" value="F:siderophore uptake transmembrane transporter activity"/>
    <property type="evidence" value="ECO:0007669"/>
    <property type="project" value="TreeGrafter"/>
</dbReference>
<feature type="signal peptide" evidence="13">
    <location>
        <begin position="1"/>
        <end position="30"/>
    </location>
</feature>
<keyword evidence="5 13" id="KW-0732">Signal</keyword>
<evidence type="ECO:0000256" key="11">
    <source>
        <dbReference type="RuleBase" id="RU003357"/>
    </source>
</evidence>
<dbReference type="PANTHER" id="PTHR30069">
    <property type="entry name" value="TONB-DEPENDENT OUTER MEMBRANE RECEPTOR"/>
    <property type="match status" value="1"/>
</dbReference>
<dbReference type="InterPro" id="IPR037066">
    <property type="entry name" value="Plug_dom_sf"/>
</dbReference>